<dbReference type="GO" id="GO:0005524">
    <property type="term" value="F:ATP binding"/>
    <property type="evidence" value="ECO:0007669"/>
    <property type="project" value="UniProtKB-KW"/>
</dbReference>
<comment type="subcellular location">
    <subcellularLocation>
        <location evidence="2">Membrane</location>
    </subcellularLocation>
</comment>
<evidence type="ECO:0000256" key="8">
    <source>
        <dbReference type="ARBA" id="ARBA00022840"/>
    </source>
</evidence>
<keyword evidence="6" id="KW-0547">Nucleotide-binding</keyword>
<feature type="domain" description="PAS" evidence="13">
    <location>
        <begin position="154"/>
        <end position="208"/>
    </location>
</feature>
<evidence type="ECO:0000256" key="10">
    <source>
        <dbReference type="ARBA" id="ARBA00023136"/>
    </source>
</evidence>
<dbReference type="Pfam" id="PF00512">
    <property type="entry name" value="HisKA"/>
    <property type="match status" value="1"/>
</dbReference>
<dbReference type="SUPFAM" id="SSF55874">
    <property type="entry name" value="ATPase domain of HSP90 chaperone/DNA topoisomerase II/histidine kinase"/>
    <property type="match status" value="1"/>
</dbReference>
<dbReference type="Pfam" id="PF08447">
    <property type="entry name" value="PAS_3"/>
    <property type="match status" value="1"/>
</dbReference>
<keyword evidence="8" id="KW-0067">ATP-binding</keyword>
<evidence type="ECO:0000313" key="16">
    <source>
        <dbReference type="Proteomes" id="UP001056766"/>
    </source>
</evidence>
<organism evidence="15 16">
    <name type="scientific">Methanococcoides seepicolus</name>
    <dbReference type="NCBI Taxonomy" id="2828780"/>
    <lineage>
        <taxon>Archaea</taxon>
        <taxon>Methanobacteriati</taxon>
        <taxon>Methanobacteriota</taxon>
        <taxon>Stenosarchaea group</taxon>
        <taxon>Methanomicrobia</taxon>
        <taxon>Methanosarcinales</taxon>
        <taxon>Methanosarcinaceae</taxon>
        <taxon>Methanococcoides</taxon>
    </lineage>
</organism>
<keyword evidence="9" id="KW-0902">Two-component regulatory system</keyword>
<evidence type="ECO:0000256" key="2">
    <source>
        <dbReference type="ARBA" id="ARBA00004370"/>
    </source>
</evidence>
<dbReference type="InterPro" id="IPR000700">
    <property type="entry name" value="PAS-assoc_C"/>
</dbReference>
<evidence type="ECO:0000256" key="7">
    <source>
        <dbReference type="ARBA" id="ARBA00022777"/>
    </source>
</evidence>
<dbReference type="InterPro" id="IPR003594">
    <property type="entry name" value="HATPase_dom"/>
</dbReference>
<feature type="coiled-coil region" evidence="11">
    <location>
        <begin position="6"/>
        <end position="33"/>
    </location>
</feature>
<evidence type="ECO:0000256" key="1">
    <source>
        <dbReference type="ARBA" id="ARBA00000085"/>
    </source>
</evidence>
<evidence type="ECO:0000256" key="5">
    <source>
        <dbReference type="ARBA" id="ARBA00022679"/>
    </source>
</evidence>
<feature type="domain" description="PAS" evidence="13">
    <location>
        <begin position="38"/>
        <end position="100"/>
    </location>
</feature>
<keyword evidence="5" id="KW-0808">Transferase</keyword>
<keyword evidence="7 15" id="KW-0418">Kinase</keyword>
<dbReference type="RefSeq" id="WP_250866994.1">
    <property type="nucleotide sequence ID" value="NZ_JAGSOI010000002.1"/>
</dbReference>
<dbReference type="InterPro" id="IPR000014">
    <property type="entry name" value="PAS"/>
</dbReference>
<evidence type="ECO:0000256" key="9">
    <source>
        <dbReference type="ARBA" id="ARBA00023012"/>
    </source>
</evidence>
<dbReference type="SMART" id="SM00388">
    <property type="entry name" value="HisKA"/>
    <property type="match status" value="1"/>
</dbReference>
<dbReference type="Gene3D" id="1.10.287.130">
    <property type="match status" value="1"/>
</dbReference>
<evidence type="ECO:0000259" key="12">
    <source>
        <dbReference type="PROSITE" id="PS50109"/>
    </source>
</evidence>
<dbReference type="PANTHER" id="PTHR43711:SF31">
    <property type="entry name" value="HISTIDINE KINASE"/>
    <property type="match status" value="1"/>
</dbReference>
<dbReference type="InterPro" id="IPR035965">
    <property type="entry name" value="PAS-like_dom_sf"/>
</dbReference>
<dbReference type="SMART" id="SM00387">
    <property type="entry name" value="HATPase_c"/>
    <property type="match status" value="1"/>
</dbReference>
<keyword evidence="11" id="KW-0175">Coiled coil</keyword>
<evidence type="ECO:0000259" key="13">
    <source>
        <dbReference type="PROSITE" id="PS50112"/>
    </source>
</evidence>
<dbReference type="EC" id="2.7.13.3" evidence="3"/>
<dbReference type="Pfam" id="PF13426">
    <property type="entry name" value="PAS_9"/>
    <property type="match status" value="1"/>
</dbReference>
<dbReference type="AlphaFoldDB" id="A0A9E5DB26"/>
<dbReference type="PROSITE" id="PS50112">
    <property type="entry name" value="PAS"/>
    <property type="match status" value="2"/>
</dbReference>
<reference evidence="15" key="2">
    <citation type="submission" date="2021-04" db="EMBL/GenBank/DDBJ databases">
        <authorList>
            <person name="Dong X."/>
        </authorList>
    </citation>
    <scope>NUCLEOTIDE SEQUENCE</scope>
    <source>
        <strain evidence="15">LLY</strain>
    </source>
</reference>
<name>A0A9E5DB26_9EURY</name>
<keyword evidence="16" id="KW-1185">Reference proteome</keyword>
<dbReference type="InterPro" id="IPR005467">
    <property type="entry name" value="His_kinase_dom"/>
</dbReference>
<dbReference type="SMART" id="SM00091">
    <property type="entry name" value="PAS"/>
    <property type="match status" value="2"/>
</dbReference>
<dbReference type="SUPFAM" id="SSF55785">
    <property type="entry name" value="PYP-like sensor domain (PAS domain)"/>
    <property type="match status" value="2"/>
</dbReference>
<dbReference type="NCBIfam" id="TIGR00229">
    <property type="entry name" value="sensory_box"/>
    <property type="match status" value="2"/>
</dbReference>
<dbReference type="InterPro" id="IPR003661">
    <property type="entry name" value="HisK_dim/P_dom"/>
</dbReference>
<dbReference type="InterPro" id="IPR036890">
    <property type="entry name" value="HATPase_C_sf"/>
</dbReference>
<dbReference type="Proteomes" id="UP001056766">
    <property type="component" value="Unassembled WGS sequence"/>
</dbReference>
<comment type="catalytic activity">
    <reaction evidence="1">
        <text>ATP + protein L-histidine = ADP + protein N-phospho-L-histidine.</text>
        <dbReference type="EC" id="2.7.13.3"/>
    </reaction>
</comment>
<gene>
    <name evidence="15" type="ORF">KDK67_01060</name>
</gene>
<dbReference type="SUPFAM" id="SSF47384">
    <property type="entry name" value="Homodimeric domain of signal transducing histidine kinase"/>
    <property type="match status" value="1"/>
</dbReference>
<evidence type="ECO:0000256" key="11">
    <source>
        <dbReference type="SAM" id="Coils"/>
    </source>
</evidence>
<dbReference type="FunFam" id="1.10.287.130:FF:000038">
    <property type="entry name" value="Sensory transduction histidine kinase"/>
    <property type="match status" value="1"/>
</dbReference>
<dbReference type="EMBL" id="JAGSOI010000002">
    <property type="protein sequence ID" value="MCM1985614.1"/>
    <property type="molecule type" value="Genomic_DNA"/>
</dbReference>
<comment type="caution">
    <text evidence="15">The sequence shown here is derived from an EMBL/GenBank/DDBJ whole genome shotgun (WGS) entry which is preliminary data.</text>
</comment>
<dbReference type="PRINTS" id="PR00344">
    <property type="entry name" value="BCTRLSENSOR"/>
</dbReference>
<dbReference type="Pfam" id="PF02518">
    <property type="entry name" value="HATPase_c"/>
    <property type="match status" value="1"/>
</dbReference>
<evidence type="ECO:0000259" key="14">
    <source>
        <dbReference type="PROSITE" id="PS50113"/>
    </source>
</evidence>
<evidence type="ECO:0000256" key="4">
    <source>
        <dbReference type="ARBA" id="ARBA00022553"/>
    </source>
</evidence>
<evidence type="ECO:0000313" key="15">
    <source>
        <dbReference type="EMBL" id="MCM1985614.1"/>
    </source>
</evidence>
<feature type="domain" description="Histidine kinase" evidence="12">
    <location>
        <begin position="299"/>
        <end position="518"/>
    </location>
</feature>
<dbReference type="InterPro" id="IPR013655">
    <property type="entry name" value="PAS_fold_3"/>
</dbReference>
<dbReference type="InterPro" id="IPR050736">
    <property type="entry name" value="Sensor_HK_Regulatory"/>
</dbReference>
<dbReference type="GO" id="GO:0016020">
    <property type="term" value="C:membrane"/>
    <property type="evidence" value="ECO:0007669"/>
    <property type="project" value="UniProtKB-SubCell"/>
</dbReference>
<dbReference type="Gene3D" id="3.30.450.20">
    <property type="entry name" value="PAS domain"/>
    <property type="match status" value="2"/>
</dbReference>
<accession>A0A9E5DB26</accession>
<dbReference type="InterPro" id="IPR036097">
    <property type="entry name" value="HisK_dim/P_sf"/>
</dbReference>
<keyword evidence="4" id="KW-0597">Phosphoprotein</keyword>
<dbReference type="PROSITE" id="PS50113">
    <property type="entry name" value="PAC"/>
    <property type="match status" value="1"/>
</dbReference>
<keyword evidence="10" id="KW-0472">Membrane</keyword>
<dbReference type="PROSITE" id="PS50109">
    <property type="entry name" value="HIS_KIN"/>
    <property type="match status" value="1"/>
</dbReference>
<dbReference type="InterPro" id="IPR004358">
    <property type="entry name" value="Sig_transdc_His_kin-like_C"/>
</dbReference>
<evidence type="ECO:0000256" key="3">
    <source>
        <dbReference type="ARBA" id="ARBA00012438"/>
    </source>
</evidence>
<sequence>MDISEITELENEGEELRTKLKLANEKIEEIEEFCKLHIENLNDVIFSINEQGNFTYISPAIENFTGYSPEEVMGTSFMQYIHPEDLPGLLQDIDLTLEGEHKPYMLRIVSKTGSITYVHTSSKGIVKDGKVVGINGIMVNIAQLKRIEFELMKEKEKAQHYLDVAGVAIIVINNDFRISLVNKKACELLGYKEHELFNTNWFEMIIPEMIRESVTQSFMLSCYGDIASTPFECAINTKEDLIRLCSWKCTQLKDENGHNTGCILAGEDITERKEAEEALLKAKYMAEDASRTKSEFIANMSHELRTPLNAVIGFSEVLIERKFGDVNEKQDQYLRNISTSGKKLLEIINSILEISKIESGSLEMEYQTSSIEDLVEEIKEDIEEYLPDQAEMVSFEILTDISYIIADTRKVEKSVFHLIENAIKFSDKTNTVKVRIEYVDEMVAFKVTDKGIGISEEDIDKLFKPFSQLDPSSTRIYSGLGVGLYLIKKFAELHGGCLGVKSKLEKGSTFTFAIPTKPAKIGKNKVKNVTQMIV</sequence>
<dbReference type="FunFam" id="3.30.565.10:FF:000006">
    <property type="entry name" value="Sensor histidine kinase WalK"/>
    <property type="match status" value="1"/>
</dbReference>
<dbReference type="PANTHER" id="PTHR43711">
    <property type="entry name" value="TWO-COMPONENT HISTIDINE KINASE"/>
    <property type="match status" value="1"/>
</dbReference>
<dbReference type="CDD" id="cd00130">
    <property type="entry name" value="PAS"/>
    <property type="match status" value="2"/>
</dbReference>
<reference evidence="15" key="1">
    <citation type="journal article" date="2021" name="mSystems">
        <title>Bacteria and Archaea Synergistically Convert Glycine Betaine to Biogenic Methane in the Formosa Cold Seep of the South China Sea.</title>
        <authorList>
            <person name="Li L."/>
            <person name="Zhang W."/>
            <person name="Zhang S."/>
            <person name="Song L."/>
            <person name="Sun Q."/>
            <person name="Zhang H."/>
            <person name="Xiang H."/>
            <person name="Dong X."/>
        </authorList>
    </citation>
    <scope>NUCLEOTIDE SEQUENCE</scope>
    <source>
        <strain evidence="15">LLY</strain>
    </source>
</reference>
<protein>
    <recommendedName>
        <fullName evidence="3">histidine kinase</fullName>
        <ecNumber evidence="3">2.7.13.3</ecNumber>
    </recommendedName>
</protein>
<dbReference type="CDD" id="cd00082">
    <property type="entry name" value="HisKA"/>
    <property type="match status" value="1"/>
</dbReference>
<evidence type="ECO:0000256" key="6">
    <source>
        <dbReference type="ARBA" id="ARBA00022741"/>
    </source>
</evidence>
<dbReference type="Gene3D" id="3.30.565.10">
    <property type="entry name" value="Histidine kinase-like ATPase, C-terminal domain"/>
    <property type="match status" value="1"/>
</dbReference>
<feature type="domain" description="PAC" evidence="14">
    <location>
        <begin position="229"/>
        <end position="281"/>
    </location>
</feature>
<dbReference type="GO" id="GO:0000155">
    <property type="term" value="F:phosphorelay sensor kinase activity"/>
    <property type="evidence" value="ECO:0007669"/>
    <property type="project" value="InterPro"/>
</dbReference>
<proteinExistence type="predicted"/>